<dbReference type="PANTHER" id="PTHR31111">
    <property type="entry name" value="BNAA05G37150D PROTEIN-RELATED"/>
    <property type="match status" value="1"/>
</dbReference>
<sequence length="130" mass="15279">MERVLKKLRGFAITTIKRSTKSIQNRRGRRQRKKHGREEVLGTTIIEETIPNPDFKVEVGNDIVKENHDLRVHVGDDIVFEILTWLPYKSIMRFKCISKAWNTLAQHDPNFIKLHIVRSHAYFLSHPPLL</sequence>
<dbReference type="InterPro" id="IPR036047">
    <property type="entry name" value="F-box-like_dom_sf"/>
</dbReference>
<dbReference type="Pfam" id="PF00646">
    <property type="entry name" value="F-box"/>
    <property type="match status" value="1"/>
</dbReference>
<organism evidence="2 3">
    <name type="scientific">Solanum tuberosum</name>
    <name type="common">Potato</name>
    <dbReference type="NCBI Taxonomy" id="4113"/>
    <lineage>
        <taxon>Eukaryota</taxon>
        <taxon>Viridiplantae</taxon>
        <taxon>Streptophyta</taxon>
        <taxon>Embryophyta</taxon>
        <taxon>Tracheophyta</taxon>
        <taxon>Spermatophyta</taxon>
        <taxon>Magnoliopsida</taxon>
        <taxon>eudicotyledons</taxon>
        <taxon>Gunneridae</taxon>
        <taxon>Pentapetalae</taxon>
        <taxon>asterids</taxon>
        <taxon>lamiids</taxon>
        <taxon>Solanales</taxon>
        <taxon>Solanaceae</taxon>
        <taxon>Solanoideae</taxon>
        <taxon>Solaneae</taxon>
        <taxon>Solanum</taxon>
    </lineage>
</organism>
<accession>M1D9S5</accession>
<name>M1D9S5_SOLTU</name>
<dbReference type="SUPFAM" id="SSF81383">
    <property type="entry name" value="F-box domain"/>
    <property type="match status" value="1"/>
</dbReference>
<evidence type="ECO:0000259" key="1">
    <source>
        <dbReference type="SMART" id="SM00256"/>
    </source>
</evidence>
<reference evidence="2" key="2">
    <citation type="submission" date="2015-06" db="UniProtKB">
        <authorList>
            <consortium name="EnsemblPlants"/>
        </authorList>
    </citation>
    <scope>IDENTIFICATION</scope>
    <source>
        <strain evidence="2">DM1-3 516 R44</strain>
    </source>
</reference>
<dbReference type="AlphaFoldDB" id="M1D9S5"/>
<feature type="domain" description="F-box" evidence="1">
    <location>
        <begin position="74"/>
        <end position="114"/>
    </location>
</feature>
<dbReference type="Proteomes" id="UP000011115">
    <property type="component" value="Unassembled WGS sequence"/>
</dbReference>
<evidence type="ECO:0000313" key="2">
    <source>
        <dbReference type="EnsemblPlants" id="PGSC0003DMT400085568"/>
    </source>
</evidence>
<dbReference type="PANTHER" id="PTHR31111:SF139">
    <property type="entry name" value="F-BOX ASSOCIATED DOMAIN-CONTAINING PROTEIN"/>
    <property type="match status" value="1"/>
</dbReference>
<dbReference type="PaxDb" id="4113-PGSC0003DMT400085568"/>
<dbReference type="SMART" id="SM00256">
    <property type="entry name" value="FBOX"/>
    <property type="match status" value="1"/>
</dbReference>
<proteinExistence type="predicted"/>
<dbReference type="EnsemblPlants" id="PGSC0003DMT400085568">
    <property type="protein sequence ID" value="PGSC0003DMT400085568"/>
    <property type="gene ID" value="PGSC0003DMG400035139"/>
</dbReference>
<dbReference type="Gene3D" id="1.20.1280.50">
    <property type="match status" value="1"/>
</dbReference>
<dbReference type="Gramene" id="PGSC0003DMT400085568">
    <property type="protein sequence ID" value="PGSC0003DMT400085568"/>
    <property type="gene ID" value="PGSC0003DMG400035139"/>
</dbReference>
<dbReference type="InParanoid" id="M1D9S5"/>
<protein>
    <submittedName>
        <fullName evidence="2">Cyclin-like F-box</fullName>
    </submittedName>
</protein>
<evidence type="ECO:0000313" key="3">
    <source>
        <dbReference type="Proteomes" id="UP000011115"/>
    </source>
</evidence>
<reference evidence="3" key="1">
    <citation type="journal article" date="2011" name="Nature">
        <title>Genome sequence and analysis of the tuber crop potato.</title>
        <authorList>
            <consortium name="The Potato Genome Sequencing Consortium"/>
        </authorList>
    </citation>
    <scope>NUCLEOTIDE SEQUENCE [LARGE SCALE GENOMIC DNA]</scope>
    <source>
        <strain evidence="3">cv. DM1-3 516 R44</strain>
    </source>
</reference>
<dbReference type="SMR" id="M1D9S5"/>
<dbReference type="HOGENOM" id="CLU_1941817_0_0_1"/>
<keyword evidence="3" id="KW-1185">Reference proteome</keyword>
<dbReference type="InterPro" id="IPR001810">
    <property type="entry name" value="F-box_dom"/>
</dbReference>